<reference evidence="1" key="1">
    <citation type="submission" date="2020-05" db="EMBL/GenBank/DDBJ databases">
        <title>Large-scale comparative analyses of tick genomes elucidate their genetic diversity and vector capacities.</title>
        <authorList>
            <person name="Jia N."/>
            <person name="Wang J."/>
            <person name="Shi W."/>
            <person name="Du L."/>
            <person name="Sun Y."/>
            <person name="Zhan W."/>
            <person name="Jiang J."/>
            <person name="Wang Q."/>
            <person name="Zhang B."/>
            <person name="Ji P."/>
            <person name="Sakyi L.B."/>
            <person name="Cui X."/>
            <person name="Yuan T."/>
            <person name="Jiang B."/>
            <person name="Yang W."/>
            <person name="Lam T.T.-Y."/>
            <person name="Chang Q."/>
            <person name="Ding S."/>
            <person name="Wang X."/>
            <person name="Zhu J."/>
            <person name="Ruan X."/>
            <person name="Zhao L."/>
            <person name="Wei J."/>
            <person name="Que T."/>
            <person name="Du C."/>
            <person name="Cheng J."/>
            <person name="Dai P."/>
            <person name="Han X."/>
            <person name="Huang E."/>
            <person name="Gao Y."/>
            <person name="Liu J."/>
            <person name="Shao H."/>
            <person name="Ye R."/>
            <person name="Li L."/>
            <person name="Wei W."/>
            <person name="Wang X."/>
            <person name="Wang C."/>
            <person name="Yang T."/>
            <person name="Huo Q."/>
            <person name="Li W."/>
            <person name="Guo W."/>
            <person name="Chen H."/>
            <person name="Zhou L."/>
            <person name="Ni X."/>
            <person name="Tian J."/>
            <person name="Zhou Y."/>
            <person name="Sheng Y."/>
            <person name="Liu T."/>
            <person name="Pan Y."/>
            <person name="Xia L."/>
            <person name="Li J."/>
            <person name="Zhao F."/>
            <person name="Cao W."/>
        </authorList>
    </citation>
    <scope>NUCLEOTIDE SEQUENCE</scope>
    <source>
        <strain evidence="1">Dsil-2018</strain>
    </source>
</reference>
<proteinExistence type="predicted"/>
<comment type="caution">
    <text evidence="1">The sequence shown here is derived from an EMBL/GenBank/DDBJ whole genome shotgun (WGS) entry which is preliminary data.</text>
</comment>
<sequence length="597" mass="65216">MLLNNPAPEEVTAVRQEISYLAAQGEVYDENIPFGEGAFQKRVLIMSVFAGAIMYAQNLLFRMSWLEMDHWCRRTNAYSNMSVAAWKELAIPLYPNGSYSRCTTRVPPDGGTWARVEPCVEWEFDLDEHGNTAVSEWSVVCQRRRLADAAQVAHVVTMTITLLALGPIADRIGRKTVGVLALAALLLTLSAAAVATDLQTFIVVRSVAAAASAGLFVLSVLLYEITTTTRRLLYTTIGSALSFVISRVCLSLAHAWKASWSASHMLLAFFALVLLVAFPVLDESPSWLIAAHREDEARRVAVRVANANDAPVSHCHEFFKRHMYRVQQVPDGTTGTSQGSSGKRANLTRPYVLTAFIWTVLGLTSVHFDSSHPTAHSAYVRALIDLGIAPLLVAVWPHLENGRRLRNVAACAALVFSSSSALLFSAYTEYNTALATVLLIVMRLASILLVVLEFYLTLAAFPTESRSTGSCLGLASFWICNLIGLVKFRGVLKRREDNSLMVETVLMAMTAMATMYMPSEDACPSRSMDSLAAASLPSKTSPFSGGQPPCSAVVSLAAEDQPKASPVDVRTASRKKSRANKMPEQFAVRPSKFPVNW</sequence>
<gene>
    <name evidence="1" type="ORF">HPB49_021831</name>
</gene>
<name>A0ACB8D8N7_DERSI</name>
<accession>A0ACB8D8N7</accession>
<organism evidence="1 2">
    <name type="scientific">Dermacentor silvarum</name>
    <name type="common">Tick</name>
    <dbReference type="NCBI Taxonomy" id="543639"/>
    <lineage>
        <taxon>Eukaryota</taxon>
        <taxon>Metazoa</taxon>
        <taxon>Ecdysozoa</taxon>
        <taxon>Arthropoda</taxon>
        <taxon>Chelicerata</taxon>
        <taxon>Arachnida</taxon>
        <taxon>Acari</taxon>
        <taxon>Parasitiformes</taxon>
        <taxon>Ixodida</taxon>
        <taxon>Ixodoidea</taxon>
        <taxon>Ixodidae</taxon>
        <taxon>Rhipicephalinae</taxon>
        <taxon>Dermacentor</taxon>
    </lineage>
</organism>
<dbReference type="EMBL" id="CM023472">
    <property type="protein sequence ID" value="KAH7960629.1"/>
    <property type="molecule type" value="Genomic_DNA"/>
</dbReference>
<dbReference type="Proteomes" id="UP000821865">
    <property type="component" value="Chromosome 3"/>
</dbReference>
<evidence type="ECO:0000313" key="1">
    <source>
        <dbReference type="EMBL" id="KAH7960629.1"/>
    </source>
</evidence>
<evidence type="ECO:0000313" key="2">
    <source>
        <dbReference type="Proteomes" id="UP000821865"/>
    </source>
</evidence>
<protein>
    <submittedName>
        <fullName evidence="1">Uncharacterized protein</fullName>
    </submittedName>
</protein>
<keyword evidence="2" id="KW-1185">Reference proteome</keyword>